<proteinExistence type="predicted"/>
<dbReference type="GO" id="GO:0016787">
    <property type="term" value="F:hydrolase activity"/>
    <property type="evidence" value="ECO:0007669"/>
    <property type="project" value="UniProtKB-KW"/>
</dbReference>
<dbReference type="InterPro" id="IPR047187">
    <property type="entry name" value="SF1_C_Upf1"/>
</dbReference>
<keyword evidence="3" id="KW-0378">Hydrolase</keyword>
<dbReference type="InterPro" id="IPR041679">
    <property type="entry name" value="DNA2/NAM7-like_C"/>
</dbReference>
<dbReference type="EC" id="3.6.4.12" evidence="3"/>
<feature type="domain" description="DNA2/NAM7 helicase-like C-terminal" evidence="2">
    <location>
        <begin position="827"/>
        <end position="1064"/>
    </location>
</feature>
<reference evidence="3 4" key="1">
    <citation type="journal article" date="2013" name="Int. J. Syst. Evol. Microbiol.">
        <title>Kordia antarctica sp. nov., isolated from Antarctic seawater.</title>
        <authorList>
            <person name="Baek K."/>
            <person name="Choi A."/>
            <person name="Kang I."/>
            <person name="Lee K."/>
            <person name="Cho J.C."/>
        </authorList>
    </citation>
    <scope>NUCLEOTIDE SEQUENCE [LARGE SCALE GENOMIC DNA]</scope>
    <source>
        <strain evidence="3 4">IMCC3317</strain>
    </source>
</reference>
<dbReference type="RefSeq" id="WP_160129102.1">
    <property type="nucleotide sequence ID" value="NZ_CP019288.1"/>
</dbReference>
<evidence type="ECO:0000259" key="1">
    <source>
        <dbReference type="Pfam" id="PF13086"/>
    </source>
</evidence>
<dbReference type="Pfam" id="PF13087">
    <property type="entry name" value="AAA_12"/>
    <property type="match status" value="1"/>
</dbReference>
<evidence type="ECO:0000313" key="4">
    <source>
        <dbReference type="Proteomes" id="UP000464657"/>
    </source>
</evidence>
<dbReference type="InterPro" id="IPR027417">
    <property type="entry name" value="P-loop_NTPase"/>
</dbReference>
<dbReference type="CDD" id="cd18808">
    <property type="entry name" value="SF1_C_Upf1"/>
    <property type="match status" value="1"/>
</dbReference>
<dbReference type="GO" id="GO:0003678">
    <property type="term" value="F:DNA helicase activity"/>
    <property type="evidence" value="ECO:0007669"/>
    <property type="project" value="UniProtKB-EC"/>
</dbReference>
<accession>A0A7L4ZI29</accession>
<dbReference type="SUPFAM" id="SSF52540">
    <property type="entry name" value="P-loop containing nucleoside triphosphate hydrolases"/>
    <property type="match status" value="1"/>
</dbReference>
<evidence type="ECO:0000259" key="2">
    <source>
        <dbReference type="Pfam" id="PF13087"/>
    </source>
</evidence>
<keyword evidence="3" id="KW-0067">ATP-binding</keyword>
<keyword evidence="4" id="KW-1185">Reference proteome</keyword>
<dbReference type="InterPro" id="IPR041677">
    <property type="entry name" value="DNA2/NAM7_AAA_11"/>
</dbReference>
<keyword evidence="3" id="KW-0547">Nucleotide-binding</keyword>
<dbReference type="EMBL" id="CP019288">
    <property type="protein sequence ID" value="QHI36393.1"/>
    <property type="molecule type" value="Genomic_DNA"/>
</dbReference>
<dbReference type="OrthoDB" id="9757917at2"/>
<dbReference type="KEGG" id="kan:IMCC3317_17560"/>
<organism evidence="3 4">
    <name type="scientific">Kordia antarctica</name>
    <dbReference type="NCBI Taxonomy" id="1218801"/>
    <lineage>
        <taxon>Bacteria</taxon>
        <taxon>Pseudomonadati</taxon>
        <taxon>Bacteroidota</taxon>
        <taxon>Flavobacteriia</taxon>
        <taxon>Flavobacteriales</taxon>
        <taxon>Flavobacteriaceae</taxon>
        <taxon>Kordia</taxon>
    </lineage>
</organism>
<dbReference type="Proteomes" id="UP000464657">
    <property type="component" value="Chromosome"/>
</dbReference>
<protein>
    <submittedName>
        <fullName evidence="3">ATP-dependent RecD-like DNA helicase</fullName>
        <ecNumber evidence="3">3.6.4.12</ecNumber>
    </submittedName>
</protein>
<dbReference type="Pfam" id="PF13086">
    <property type="entry name" value="AAA_11"/>
    <property type="match status" value="1"/>
</dbReference>
<dbReference type="PANTHER" id="PTHR10887">
    <property type="entry name" value="DNA2/NAM7 HELICASE FAMILY"/>
    <property type="match status" value="1"/>
</dbReference>
<dbReference type="PANTHER" id="PTHR10887:SF495">
    <property type="entry name" value="HELICASE SENATAXIN ISOFORM X1-RELATED"/>
    <property type="match status" value="1"/>
</dbReference>
<dbReference type="AlphaFoldDB" id="A0A7L4ZI29"/>
<gene>
    <name evidence="3" type="primary">recD2_1</name>
    <name evidence="3" type="ORF">IMCC3317_17560</name>
</gene>
<keyword evidence="3" id="KW-0347">Helicase</keyword>
<evidence type="ECO:0000313" key="3">
    <source>
        <dbReference type="EMBL" id="QHI36393.1"/>
    </source>
</evidence>
<dbReference type="InterPro" id="IPR045055">
    <property type="entry name" value="DNA2/NAM7-like"/>
</dbReference>
<name>A0A7L4ZI29_9FLAO</name>
<dbReference type="Gene3D" id="3.40.50.300">
    <property type="entry name" value="P-loop containing nucleotide triphosphate hydrolases"/>
    <property type="match status" value="2"/>
</dbReference>
<sequence>MNHINKFEITQSLKKFNDIVQLYLAEDKLGKIVEILLIKTPQNQKKYVDRVLRYEIDPICNEINPLVQRIIQYGYDEENEVHFIAYEYNTNEEKDEFTVNDLIKVLKTLNHLKNQNRYGFYISPLTIAIYDDQPEIKFLGLLKVFALFDAIDTDCLAPEFKKNYVQSFQSDMYAVFNRFKDILNHSDNNTLHEIFEKALALNKIDRYNSYKDVIDVLGKYQKTTIQSVSYSKTVTVSVKSELMTNFQTVMDEMNEESFLLVSEEKSKEHNNVQGQFSTENYSGNFFANSDNSIFILADRIKNYTNKYVNNNGFVSEYKFGYESFNSFNISQYFENKWKEANDLGKLHKKETALITKWKTLPQKEQEFIEEKAFKAIYTSCSATKKKSNNLIFQLSKKFRDWYFIRELRKNNIKLAIDDKVVGIIHKYNQKDYQLIIQDAEITIDDIPKSGKLIEDVTIEISQFKKQVYACTNFSKREVVNPELCTKLIKPEHLIIETPPNLDYVAFENTIINERLKNDESQLESVLEALHRKPLYLIQGPPGTGKTTVIVELVEQMVLENKNVKILITSQSNLAVDNVLERLPDTILFMRLASDEDRITASIKMHSFTNKLSDWVEKTKKASKDYLDSKLRNSKTDNEILKFKTALKNSGNDKKFTDFQNYLYYQNNYIKRKFEKVKSLAEVDLIFDKHLDLKVSKLRAIQRDWFSFLSNADTDKGKQKVSMLHTGTTEIDLKTALLQSTNVIGATCIHIASGQYQNIDFKFDYVIMDESSKATPAESLVPINMAKNVIMIGDHKQLPPVVTREKAVKEKIKEELEDNGLDIQKEFGESLFEKLITTFENNDKLSHYYKMLSTQYRMPRQLGNLISTYFYKENPLRNPSKEIISDYDIKKSHGLQFKKPLTKIMDLITKKIIEVPTSVVMISTSDSDNPYDNGDKKKRANECNRSVINEILVELNKQYQGNAEKEYPFTIGIIAGYRGQVELLKSTIKTDRYKNFKILHKDKNDTSLIDINTVDKFQGAERDIIIYDIVKSSEAVSSIGFLDDYRRINVAFSRAKKLLIIVGDHEYILKRAHLHEKSEFKDFKLKEIVRQLEEQGVIVHNFKNILQ</sequence>
<feature type="domain" description="DNA2/NAM7 helicase helicase" evidence="1">
    <location>
        <begin position="518"/>
        <end position="802"/>
    </location>
</feature>